<evidence type="ECO:0000313" key="1">
    <source>
        <dbReference type="EMBL" id="OTQ50278.1"/>
    </source>
</evidence>
<dbReference type="InterPro" id="IPR003718">
    <property type="entry name" value="OsmC/Ohr_fam"/>
</dbReference>
<evidence type="ECO:0000313" key="2">
    <source>
        <dbReference type="Proteomes" id="UP000194968"/>
    </source>
</evidence>
<dbReference type="PANTHER" id="PTHR34352:SF1">
    <property type="entry name" value="PROTEIN YHFA"/>
    <property type="match status" value="1"/>
</dbReference>
<comment type="caution">
    <text evidence="1">The sequence shown here is derived from an EMBL/GenBank/DDBJ whole genome shotgun (WGS) entry which is preliminary data.</text>
</comment>
<protein>
    <submittedName>
        <fullName evidence="1">Osmotically inducible protein C</fullName>
    </submittedName>
</protein>
<dbReference type="InterPro" id="IPR015946">
    <property type="entry name" value="KH_dom-like_a/b"/>
</dbReference>
<accession>A0A242NV63</accession>
<dbReference type="Pfam" id="PF02566">
    <property type="entry name" value="OsmC"/>
    <property type="match status" value="1"/>
</dbReference>
<dbReference type="EMBL" id="NASK01000088">
    <property type="protein sequence ID" value="OTQ50278.1"/>
    <property type="molecule type" value="Genomic_DNA"/>
</dbReference>
<dbReference type="GeneID" id="99745482"/>
<dbReference type="AlphaFoldDB" id="A0A242NV63"/>
<gene>
    <name evidence="1" type="ORF">B6D06_04595</name>
</gene>
<dbReference type="PANTHER" id="PTHR34352">
    <property type="entry name" value="PROTEIN YHFA"/>
    <property type="match status" value="1"/>
</dbReference>
<proteinExistence type="predicted"/>
<dbReference type="Proteomes" id="UP000194968">
    <property type="component" value="Unassembled WGS sequence"/>
</dbReference>
<organism evidence="1 2">
    <name type="scientific">Gilliamella apis</name>
    <dbReference type="NCBI Taxonomy" id="1970738"/>
    <lineage>
        <taxon>Bacteria</taxon>
        <taxon>Pseudomonadati</taxon>
        <taxon>Pseudomonadota</taxon>
        <taxon>Gammaproteobacteria</taxon>
        <taxon>Orbales</taxon>
        <taxon>Orbaceae</taxon>
        <taxon>Gilliamella</taxon>
    </lineage>
</organism>
<sequence length="139" mass="15461">MKDRLKWIDEFGFLAETASGHSLVMDGGLEHGGRNRGARPMELLLHGAAGCMAYDIIAILKNNKKDVRDLWIDIDKTQATSSPKVYTSINFHIVITGNNIDNEAVEKAIKLASEKYCSASIMLGKTAKMSYTYEIRDHV</sequence>
<dbReference type="SUPFAM" id="SSF82784">
    <property type="entry name" value="OsmC-like"/>
    <property type="match status" value="1"/>
</dbReference>
<dbReference type="Gene3D" id="2.20.25.10">
    <property type="match status" value="1"/>
</dbReference>
<dbReference type="Gene3D" id="3.30.300.20">
    <property type="match status" value="1"/>
</dbReference>
<name>A0A242NV63_9GAMM</name>
<dbReference type="InterPro" id="IPR036102">
    <property type="entry name" value="OsmC/Ohrsf"/>
</dbReference>
<reference evidence="1 2" key="1">
    <citation type="submission" date="2017-03" db="EMBL/GenBank/DDBJ databases">
        <title>Comparative genomics of honeybee gut symbionts reveal geographically distinct and subgroup specific antibiotic resistance.</title>
        <authorList>
            <person name="Ludvigsen J."/>
            <person name="Porcellato D."/>
            <person name="Labee-Lund T.M."/>
            <person name="Amdam G.V."/>
            <person name="Rudi K."/>
        </authorList>
    </citation>
    <scope>NUCLEOTIDE SEQUENCE [LARGE SCALE GENOMIC DNA]</scope>
    <source>
        <strain evidence="1 2">A-4-12</strain>
    </source>
</reference>
<dbReference type="RefSeq" id="WP_034902772.1">
    <property type="nucleotide sequence ID" value="NZ_CP132382.1"/>
</dbReference>
<dbReference type="OrthoDB" id="9804010at2"/>